<evidence type="ECO:0000313" key="2">
    <source>
        <dbReference type="Proteomes" id="UP000807353"/>
    </source>
</evidence>
<dbReference type="EMBL" id="MU150400">
    <property type="protein sequence ID" value="KAF9456856.1"/>
    <property type="molecule type" value="Genomic_DNA"/>
</dbReference>
<name>A0A9P5XWI9_9AGAR</name>
<organism evidence="1 2">
    <name type="scientific">Collybia nuda</name>
    <dbReference type="NCBI Taxonomy" id="64659"/>
    <lineage>
        <taxon>Eukaryota</taxon>
        <taxon>Fungi</taxon>
        <taxon>Dikarya</taxon>
        <taxon>Basidiomycota</taxon>
        <taxon>Agaricomycotina</taxon>
        <taxon>Agaricomycetes</taxon>
        <taxon>Agaricomycetidae</taxon>
        <taxon>Agaricales</taxon>
        <taxon>Tricholomatineae</taxon>
        <taxon>Clitocybaceae</taxon>
        <taxon>Collybia</taxon>
    </lineage>
</organism>
<comment type="caution">
    <text evidence="1">The sequence shown here is derived from an EMBL/GenBank/DDBJ whole genome shotgun (WGS) entry which is preliminary data.</text>
</comment>
<dbReference type="Proteomes" id="UP000807353">
    <property type="component" value="Unassembled WGS sequence"/>
</dbReference>
<evidence type="ECO:0000313" key="1">
    <source>
        <dbReference type="EMBL" id="KAF9456856.1"/>
    </source>
</evidence>
<accession>A0A9P5XWI9</accession>
<dbReference type="AlphaFoldDB" id="A0A9P5XWI9"/>
<sequence>MSIYHSRRITQSEILTTFGTLLDIAENDDVVESPYYLPYGYLFWCFAKLASSQQVQIKTSPQWQFRKYNPRLHRFNIEEAITSSPRATRSRVKSGIASLVEPMTELGHDIDMEEANTSLEILPKRPTKLQHTSRYPDFSCFSWKDGNRFRPFLIVEIKPPAYSSNTPYLIQTDEDAYIFNESLIGRTNSQVQDQARHVFATSTHDDFSTLYALTIAGRAYSFTTFQRKIPSSEEEAIISDSKGPSGNIIGTSTTGGDLKLDPDFVKGMEMAFNSENITE</sequence>
<reference evidence="1" key="1">
    <citation type="submission" date="2020-11" db="EMBL/GenBank/DDBJ databases">
        <authorList>
            <consortium name="DOE Joint Genome Institute"/>
            <person name="Ahrendt S."/>
            <person name="Riley R."/>
            <person name="Andreopoulos W."/>
            <person name="Labutti K."/>
            <person name="Pangilinan J."/>
            <person name="Ruiz-Duenas F.J."/>
            <person name="Barrasa J.M."/>
            <person name="Sanchez-Garcia M."/>
            <person name="Camarero S."/>
            <person name="Miyauchi S."/>
            <person name="Serrano A."/>
            <person name="Linde D."/>
            <person name="Babiker R."/>
            <person name="Drula E."/>
            <person name="Ayuso-Fernandez I."/>
            <person name="Pacheco R."/>
            <person name="Padilla G."/>
            <person name="Ferreira P."/>
            <person name="Barriuso J."/>
            <person name="Kellner H."/>
            <person name="Castanera R."/>
            <person name="Alfaro M."/>
            <person name="Ramirez L."/>
            <person name="Pisabarro A.G."/>
            <person name="Kuo A."/>
            <person name="Tritt A."/>
            <person name="Lipzen A."/>
            <person name="He G."/>
            <person name="Yan M."/>
            <person name="Ng V."/>
            <person name="Cullen D."/>
            <person name="Martin F."/>
            <person name="Rosso M.-N."/>
            <person name="Henrissat B."/>
            <person name="Hibbett D."/>
            <person name="Martinez A.T."/>
            <person name="Grigoriev I.V."/>
        </authorList>
    </citation>
    <scope>NUCLEOTIDE SEQUENCE</scope>
    <source>
        <strain evidence="1">CBS 247.69</strain>
    </source>
</reference>
<gene>
    <name evidence="1" type="ORF">BDZ94DRAFT_1326691</name>
</gene>
<protein>
    <submittedName>
        <fullName evidence="1">Uncharacterized protein</fullName>
    </submittedName>
</protein>
<keyword evidence="2" id="KW-1185">Reference proteome</keyword>
<proteinExistence type="predicted"/>